<evidence type="ECO:0000256" key="2">
    <source>
        <dbReference type="ARBA" id="ARBA00009865"/>
    </source>
</evidence>
<evidence type="ECO:0000256" key="4">
    <source>
        <dbReference type="ARBA" id="ARBA00023295"/>
    </source>
</evidence>
<comment type="similarity">
    <text evidence="2 7">Belongs to the glycosyl hydrolase 43 family.</text>
</comment>
<name>A0A1H7T7Z4_OLID1</name>
<dbReference type="GO" id="GO:0005975">
    <property type="term" value="P:carbohydrate metabolic process"/>
    <property type="evidence" value="ECO:0007669"/>
    <property type="project" value="InterPro"/>
</dbReference>
<feature type="chain" id="PRO_5011668742" evidence="8">
    <location>
        <begin position="24"/>
        <end position="357"/>
    </location>
</feature>
<gene>
    <name evidence="9" type="ORF">SAMN05661044_03379</name>
</gene>
<evidence type="ECO:0000313" key="10">
    <source>
        <dbReference type="Proteomes" id="UP000199421"/>
    </source>
</evidence>
<evidence type="ECO:0000256" key="1">
    <source>
        <dbReference type="ARBA" id="ARBA00004834"/>
    </source>
</evidence>
<dbReference type="Gene3D" id="2.115.10.20">
    <property type="entry name" value="Glycosyl hydrolase domain, family 43"/>
    <property type="match status" value="1"/>
</dbReference>
<reference evidence="10" key="1">
    <citation type="submission" date="2016-10" db="EMBL/GenBank/DDBJ databases">
        <authorList>
            <person name="Varghese N."/>
            <person name="Submissions S."/>
        </authorList>
    </citation>
    <scope>NUCLEOTIDE SEQUENCE [LARGE SCALE GENOMIC DNA]</scope>
    <source>
        <strain evidence="10">DSM 18733</strain>
    </source>
</reference>
<dbReference type="Pfam" id="PF04616">
    <property type="entry name" value="Glyco_hydro_43"/>
    <property type="match status" value="1"/>
</dbReference>
<evidence type="ECO:0000256" key="5">
    <source>
        <dbReference type="PIRSR" id="PIRSR606710-1"/>
    </source>
</evidence>
<dbReference type="AlphaFoldDB" id="A0A1H7T7Z4"/>
<dbReference type="GO" id="GO:0004553">
    <property type="term" value="F:hydrolase activity, hydrolyzing O-glycosyl compounds"/>
    <property type="evidence" value="ECO:0007669"/>
    <property type="project" value="InterPro"/>
</dbReference>
<feature type="active site" description="Proton donor" evidence="5">
    <location>
        <position position="221"/>
    </location>
</feature>
<feature type="signal peptide" evidence="8">
    <location>
        <begin position="1"/>
        <end position="23"/>
    </location>
</feature>
<evidence type="ECO:0000256" key="3">
    <source>
        <dbReference type="ARBA" id="ARBA00022801"/>
    </source>
</evidence>
<dbReference type="PROSITE" id="PS51257">
    <property type="entry name" value="PROKAR_LIPOPROTEIN"/>
    <property type="match status" value="1"/>
</dbReference>
<dbReference type="InterPro" id="IPR023296">
    <property type="entry name" value="Glyco_hydro_beta-prop_sf"/>
</dbReference>
<keyword evidence="4 7" id="KW-0326">Glycosidase</keyword>
<comment type="pathway">
    <text evidence="1">Glycan metabolism; L-arabinan degradation.</text>
</comment>
<dbReference type="InterPro" id="IPR050727">
    <property type="entry name" value="GH43_arabinanases"/>
</dbReference>
<keyword evidence="3 7" id="KW-0378">Hydrolase</keyword>
<dbReference type="InterPro" id="IPR006710">
    <property type="entry name" value="Glyco_hydro_43"/>
</dbReference>
<feature type="site" description="Important for catalytic activity, responsible for pKa modulation of the active site Glu and correct orientation of both the proton donor and substrate" evidence="6">
    <location>
        <position position="169"/>
    </location>
</feature>
<evidence type="ECO:0000313" key="9">
    <source>
        <dbReference type="EMBL" id="SEL79927.1"/>
    </source>
</evidence>
<organism evidence="9 10">
    <name type="scientific">Olivibacter domesticus</name>
    <name type="common">Pseudosphingobacterium domesticum</name>
    <dbReference type="NCBI Taxonomy" id="407022"/>
    <lineage>
        <taxon>Bacteria</taxon>
        <taxon>Pseudomonadati</taxon>
        <taxon>Bacteroidota</taxon>
        <taxon>Sphingobacteriia</taxon>
        <taxon>Sphingobacteriales</taxon>
        <taxon>Sphingobacteriaceae</taxon>
        <taxon>Olivibacter</taxon>
    </lineage>
</organism>
<keyword evidence="8" id="KW-0732">Signal</keyword>
<dbReference type="Proteomes" id="UP000199421">
    <property type="component" value="Unassembled WGS sequence"/>
</dbReference>
<keyword evidence="10" id="KW-1185">Reference proteome</keyword>
<dbReference type="RefSeq" id="WP_093326536.1">
    <property type="nucleotide sequence ID" value="NZ_FOAF01000004.1"/>
</dbReference>
<feature type="active site" description="Proton acceptor" evidence="5">
    <location>
        <position position="50"/>
    </location>
</feature>
<proteinExistence type="inferred from homology"/>
<dbReference type="PANTHER" id="PTHR43301">
    <property type="entry name" value="ARABINAN ENDO-1,5-ALPHA-L-ARABINOSIDASE"/>
    <property type="match status" value="1"/>
</dbReference>
<dbReference type="OrthoDB" id="9801455at2"/>
<protein>
    <submittedName>
        <fullName evidence="9">Arabinan endo-1,5-alpha-L-arabinosidase</fullName>
    </submittedName>
</protein>
<evidence type="ECO:0000256" key="6">
    <source>
        <dbReference type="PIRSR" id="PIRSR606710-2"/>
    </source>
</evidence>
<dbReference type="EMBL" id="FOAF01000004">
    <property type="protein sequence ID" value="SEL79927.1"/>
    <property type="molecule type" value="Genomic_DNA"/>
</dbReference>
<evidence type="ECO:0000256" key="7">
    <source>
        <dbReference type="RuleBase" id="RU361187"/>
    </source>
</evidence>
<dbReference type="CDD" id="cd18616">
    <property type="entry name" value="GH43_ABN-like"/>
    <property type="match status" value="1"/>
</dbReference>
<accession>A0A1H7T7Z4</accession>
<dbReference type="STRING" id="407022.SAMN05661044_03379"/>
<sequence>MGLRQNKRFMLLVLMGFGMACKAGTVEHNNKPDTTNKTYTNPVFEPVLADPSVIRDLKTGIFYAFGTADDWGDGQGLRLVPMLRSKNLASWSYVKNALTTRPKWKKKGGIWAPDVNLVNGKYYMYYAYSTWGDPNPGIGLAIADSLNGDFIDQGKVFLSAEVNVPNSIDPCFFEEKEKKYLFWGSFSDLPTQGTYAIELTADGKAVIDKKKKTKIAAGDWEAVMIHKRGQYYYFFGSKGSCCEGINSTYHVLVGRSETLLGPYLDKEGHPITERDKGTLLIKGNDKFVGTGHNARVITDDEGSDWFLYHGFRADKGNLSNGTDRRILLVDKLEWNDGWPEIKGKGASFEGQRAPVFK</sequence>
<dbReference type="PANTHER" id="PTHR43301:SF3">
    <property type="entry name" value="ARABINAN ENDO-1,5-ALPHA-L-ARABINOSIDASE A-RELATED"/>
    <property type="match status" value="1"/>
</dbReference>
<evidence type="ECO:0000256" key="8">
    <source>
        <dbReference type="SAM" id="SignalP"/>
    </source>
</evidence>
<dbReference type="SUPFAM" id="SSF75005">
    <property type="entry name" value="Arabinanase/levansucrase/invertase"/>
    <property type="match status" value="1"/>
</dbReference>